<comment type="similarity">
    <text evidence="2">Belongs to the polysaccharide lyase 1 family.</text>
</comment>
<dbReference type="InterPro" id="IPR002022">
    <property type="entry name" value="Pec_lyase"/>
</dbReference>
<dbReference type="GO" id="GO:0000272">
    <property type="term" value="P:polysaccharide catabolic process"/>
    <property type="evidence" value="ECO:0007669"/>
    <property type="project" value="UniProtKB-KW"/>
</dbReference>
<dbReference type="InterPro" id="IPR012334">
    <property type="entry name" value="Pectin_lyas_fold"/>
</dbReference>
<gene>
    <name evidence="5" type="ordered locus">Trebr_2555</name>
</gene>
<keyword evidence="6" id="KW-1185">Reference proteome</keyword>
<dbReference type="STRING" id="906968.Trebr_2555"/>
<dbReference type="eggNOG" id="COG3866">
    <property type="taxonomic scope" value="Bacteria"/>
</dbReference>
<keyword evidence="3" id="KW-0732">Signal</keyword>
<sequence length="448" mass="47297">MSRLRKIIMHGQGVFFAVCAALFCIGCVQLEAANDAESGGTVVSVEIRASDAPTGWASVGAKSNFGGYGGSAVTVSDRAALIAAAKSGGKVIYVDGMIDMSGGMLPSVYDDSTAGLDALIAEKTDGLYSTYASWRTAYAASCKDSADGSSDSALAGYQAALSKAWKAQIQLSVASNTTLIGLTSDSGIAGGTISISGVSNIAVRNMTIRDAYDPFPDMEKNDGFNAEYDGICIQGTSSNIWIDRCTFADSFSNFNKVKTGSGTPGVKWQTYDGLCDIKGNSRNITVSYCKFMNHDKTMLIGSSDSESLSVTRTVTLHHNYYYNCVQRLPMVRMTNIHIFNNYYDADSASYANSYAIGVRKNAAVYAEKNCFGCNIKYSYSGATGTSAKGSLFAAGDSDNSANKGRTDQFATLAAAPFSVPYRYEAADADTLPAFIKANAGAGILPVVR</sequence>
<dbReference type="GO" id="GO:0005576">
    <property type="term" value="C:extracellular region"/>
    <property type="evidence" value="ECO:0007669"/>
    <property type="project" value="UniProtKB-SubCell"/>
</dbReference>
<reference evidence="6" key="1">
    <citation type="submission" date="2011-04" db="EMBL/GenBank/DDBJ databases">
        <title>The complete genome of Treponema brennaborense DSM 12168.</title>
        <authorList>
            <person name="Lucas S."/>
            <person name="Han J."/>
            <person name="Lapidus A."/>
            <person name="Bruce D."/>
            <person name="Goodwin L."/>
            <person name="Pitluck S."/>
            <person name="Peters L."/>
            <person name="Kyrpides N."/>
            <person name="Mavromatis K."/>
            <person name="Ivanova N."/>
            <person name="Mikhailova N."/>
            <person name="Pagani I."/>
            <person name="Teshima H."/>
            <person name="Detter J.C."/>
            <person name="Tapia R."/>
            <person name="Han C."/>
            <person name="Land M."/>
            <person name="Hauser L."/>
            <person name="Markowitz V."/>
            <person name="Cheng J.-F."/>
            <person name="Hugenholtz P."/>
            <person name="Woyke T."/>
            <person name="Wu D."/>
            <person name="Gronow S."/>
            <person name="Wellnitz S."/>
            <person name="Brambilla E."/>
            <person name="Klenk H.-P."/>
            <person name="Eisen J.A."/>
        </authorList>
    </citation>
    <scope>NUCLEOTIDE SEQUENCE [LARGE SCALE GENOMIC DNA]</scope>
    <source>
        <strain evidence="6">DSM 12168 / CIP 105900 / DD5/3</strain>
    </source>
</reference>
<keyword evidence="1 2" id="KW-0456">Lyase</keyword>
<evidence type="ECO:0000256" key="1">
    <source>
        <dbReference type="ARBA" id="ARBA00023239"/>
    </source>
</evidence>
<accession>F4LNY2</accession>
<comment type="subcellular location">
    <subcellularLocation>
        <location evidence="2">Secreted</location>
    </subcellularLocation>
</comment>
<dbReference type="PANTHER" id="PTHR31683">
    <property type="entry name" value="PECTATE LYASE 18-RELATED"/>
    <property type="match status" value="1"/>
</dbReference>
<dbReference type="RefSeq" id="WP_013759660.1">
    <property type="nucleotide sequence ID" value="NC_015500.1"/>
</dbReference>
<dbReference type="GO" id="GO:0030570">
    <property type="term" value="F:pectate lyase activity"/>
    <property type="evidence" value="ECO:0007669"/>
    <property type="project" value="InterPro"/>
</dbReference>
<protein>
    <submittedName>
        <fullName evidence="5">Pectate lyase/Amb allergen</fullName>
    </submittedName>
</protein>
<feature type="signal peptide" evidence="3">
    <location>
        <begin position="1"/>
        <end position="32"/>
    </location>
</feature>
<evidence type="ECO:0000259" key="4">
    <source>
        <dbReference type="SMART" id="SM00656"/>
    </source>
</evidence>
<dbReference type="KEGG" id="tbe:Trebr_2555"/>
<evidence type="ECO:0000313" key="5">
    <source>
        <dbReference type="EMBL" id="AEE17959.1"/>
    </source>
</evidence>
<dbReference type="SMART" id="SM00656">
    <property type="entry name" value="Amb_all"/>
    <property type="match status" value="1"/>
</dbReference>
<dbReference type="HOGENOM" id="CLU_021894_3_0_12"/>
<keyword evidence="2" id="KW-0624">Polysaccharide degradation</keyword>
<feature type="chain" id="PRO_5003316830" evidence="3">
    <location>
        <begin position="33"/>
        <end position="448"/>
    </location>
</feature>
<evidence type="ECO:0000313" key="6">
    <source>
        <dbReference type="Proteomes" id="UP000006546"/>
    </source>
</evidence>
<name>F4LNY2_TREBD</name>
<dbReference type="InterPro" id="IPR045032">
    <property type="entry name" value="PEL"/>
</dbReference>
<dbReference type="AlphaFoldDB" id="F4LNY2"/>
<dbReference type="Proteomes" id="UP000006546">
    <property type="component" value="Chromosome"/>
</dbReference>
<dbReference type="Pfam" id="PF00544">
    <property type="entry name" value="Pectate_lyase_4"/>
    <property type="match status" value="1"/>
</dbReference>
<dbReference type="OrthoDB" id="148600at2"/>
<keyword evidence="2" id="KW-0119">Carbohydrate metabolism</keyword>
<dbReference type="EMBL" id="CP002696">
    <property type="protein sequence ID" value="AEE17959.1"/>
    <property type="molecule type" value="Genomic_DNA"/>
</dbReference>
<evidence type="ECO:0000256" key="3">
    <source>
        <dbReference type="SAM" id="SignalP"/>
    </source>
</evidence>
<evidence type="ECO:0000256" key="2">
    <source>
        <dbReference type="RuleBase" id="RU361173"/>
    </source>
</evidence>
<keyword evidence="2" id="KW-0964">Secreted</keyword>
<feature type="domain" description="Pectate lyase" evidence="4">
    <location>
        <begin position="128"/>
        <end position="377"/>
    </location>
</feature>
<dbReference type="InterPro" id="IPR011050">
    <property type="entry name" value="Pectin_lyase_fold/virulence"/>
</dbReference>
<organism evidence="5 6">
    <name type="scientific">Treponema brennaborense (strain DSM 12168 / CIP 105900 / DD5/3)</name>
    <dbReference type="NCBI Taxonomy" id="906968"/>
    <lineage>
        <taxon>Bacteria</taxon>
        <taxon>Pseudomonadati</taxon>
        <taxon>Spirochaetota</taxon>
        <taxon>Spirochaetia</taxon>
        <taxon>Spirochaetales</taxon>
        <taxon>Treponemataceae</taxon>
        <taxon>Treponema</taxon>
    </lineage>
</organism>
<dbReference type="Gene3D" id="2.160.20.10">
    <property type="entry name" value="Single-stranded right-handed beta-helix, Pectin lyase-like"/>
    <property type="match status" value="1"/>
</dbReference>
<dbReference type="PANTHER" id="PTHR31683:SF18">
    <property type="entry name" value="PECTATE LYASE 21-RELATED"/>
    <property type="match status" value="1"/>
</dbReference>
<proteinExistence type="inferred from homology"/>
<dbReference type="SUPFAM" id="SSF51126">
    <property type="entry name" value="Pectin lyase-like"/>
    <property type="match status" value="1"/>
</dbReference>